<keyword evidence="2" id="KW-0479">Metal-binding</keyword>
<reference evidence="5 6" key="1">
    <citation type="submission" date="2024-04" db="EMBL/GenBank/DDBJ databases">
        <title>Tritrichomonas musculus Genome.</title>
        <authorList>
            <person name="Alves-Ferreira E."/>
            <person name="Grigg M."/>
            <person name="Lorenzi H."/>
            <person name="Galac M."/>
        </authorList>
    </citation>
    <scope>NUCLEOTIDE SEQUENCE [LARGE SCALE GENOMIC DNA]</scope>
    <source>
        <strain evidence="5 6">EAF2021</strain>
    </source>
</reference>
<dbReference type="PROSITE" id="PS51845">
    <property type="entry name" value="PDEASE_I_2"/>
    <property type="match status" value="1"/>
</dbReference>
<sequence length="1110" mass="126423">MNSPDFRTQTSPYQIKNRTKSEIFIVKPNQQGKNIQIRTQHSPMQQHTKRSQTSLIVINKDSSPTASYRSSLTRDQLRLVNEDLFDQFMENSINKPLNQAFESIAKQMFQCDKCILWIDIPDEKYLYSPTYNLKAGYDNTLPGFIFRTKSLIQVRDPSNAPNGFKSDMKLVPPKSPQLFFALTSNDISRAVVQVIQKPNAPCFTRTDNETANLIISKFSIYGNSIFTSRNVSEIAQNLYSSNLTQINPIDIIIKHFGCDICELWKFDTVRNLGQRVIDVAQKHPPINIENCGIVGNSILNNRPINLSNATEDKSYQSSVDGKVHGPVLVVTTDPGARDIWAIVLRGRKTRFSATEEVQLRSLLPFIVGTFVGFNSNDEQSTFTQQLSELLKTAETLTSKVSNANFFRVIQEETIKTIECQYCLLFLLSDDKKLIIGHYKNKLIKRFTFGKGICSYVIQTGQTVSLLNPTEFDHFDSQIDSENFSVNNVAPTSILSAPIRNIKGEIIGCLELLSKSGDDRFTENDQKVLSALNVFVGICIENTRNYTQAANLSKKLRAFMEMLLHTNKESDLLPLLEDILDTSKEFMHAQRVSFFISDGTQLSLFLNVGESNKYGTVFSDIAKEKREMTTFSEDQIIDLMKVDSKSGETENRQQNSDKKFSKISQIFSENNEFDSSIVEEKNESLCCIPLFNHEGSVVGVLETMFTDIFLDENIELIDSFASIASLSLDRLNLKQMAPLGYGPLDVNDWLSEEEKTSTTEVPLKFSMEDNIFTSSFEIEKYDGIELFKIIFQIFHKFELLKTFHITNQVLFNFIDTVRNKCSKTPQHNWNHAVDTLQFVASQIIEGKLIENSKIGHFEQLALFVSSLVHDVDHQWFRDEESNEDSKNDDSDDDFDFEFEFGQTSDESQISIPLNILMKKQSLLETHHVEAAIDIITSKPEANIFSNLNDQDYDEIWSILIELILATDMRKHFKIVQKLKASLNSDNFNPMTDNNDRLLLMKCLLKTADLSKIVRPFNDSKNCLANWNVSIAEEFFRQADLDETQGMVFISSNKDYTHLDKDASLFGFFNSVCIPLFQVVSVAVPLLKENANTLKDNIQKWAKKTGRVIPNF</sequence>
<name>A0ABR2JQ41_9EUKA</name>
<dbReference type="EMBL" id="JAPFFF010000010">
    <property type="protein sequence ID" value="KAK8881010.1"/>
    <property type="molecule type" value="Genomic_DNA"/>
</dbReference>
<feature type="domain" description="PDEase" evidence="4">
    <location>
        <begin position="755"/>
        <end position="1106"/>
    </location>
</feature>
<keyword evidence="1" id="KW-0140">cGMP</keyword>
<protein>
    <recommendedName>
        <fullName evidence="4">PDEase domain-containing protein</fullName>
    </recommendedName>
</protein>
<evidence type="ECO:0000313" key="5">
    <source>
        <dbReference type="EMBL" id="KAK8881010.1"/>
    </source>
</evidence>
<dbReference type="SMART" id="SM00065">
    <property type="entry name" value="GAF"/>
    <property type="match status" value="2"/>
</dbReference>
<dbReference type="CDD" id="cd00077">
    <property type="entry name" value="HDc"/>
    <property type="match status" value="1"/>
</dbReference>
<comment type="caution">
    <text evidence="5">The sequence shown here is derived from an EMBL/GenBank/DDBJ whole genome shotgun (WGS) entry which is preliminary data.</text>
</comment>
<dbReference type="PANTHER" id="PTHR11347">
    <property type="entry name" value="CYCLIC NUCLEOTIDE PHOSPHODIESTERASE"/>
    <property type="match status" value="1"/>
</dbReference>
<accession>A0ABR2JQ41</accession>
<dbReference type="InterPro" id="IPR036971">
    <property type="entry name" value="PDEase_catalytic_dom_sf"/>
</dbReference>
<dbReference type="InterPro" id="IPR029016">
    <property type="entry name" value="GAF-like_dom_sf"/>
</dbReference>
<dbReference type="InterPro" id="IPR003607">
    <property type="entry name" value="HD/PDEase_dom"/>
</dbReference>
<dbReference type="Gene3D" id="3.30.450.40">
    <property type="match status" value="2"/>
</dbReference>
<dbReference type="InterPro" id="IPR003018">
    <property type="entry name" value="GAF"/>
</dbReference>
<evidence type="ECO:0000259" key="4">
    <source>
        <dbReference type="PROSITE" id="PS51845"/>
    </source>
</evidence>
<evidence type="ECO:0000256" key="2">
    <source>
        <dbReference type="ARBA" id="ARBA00022723"/>
    </source>
</evidence>
<dbReference type="Gene3D" id="1.10.1300.10">
    <property type="entry name" value="3'5'-cyclic nucleotide phosphodiesterase, catalytic domain"/>
    <property type="match status" value="1"/>
</dbReference>
<evidence type="ECO:0000313" key="6">
    <source>
        <dbReference type="Proteomes" id="UP001470230"/>
    </source>
</evidence>
<organism evidence="5 6">
    <name type="scientific">Tritrichomonas musculus</name>
    <dbReference type="NCBI Taxonomy" id="1915356"/>
    <lineage>
        <taxon>Eukaryota</taxon>
        <taxon>Metamonada</taxon>
        <taxon>Parabasalia</taxon>
        <taxon>Tritrichomonadida</taxon>
        <taxon>Tritrichomonadidae</taxon>
        <taxon>Tritrichomonas</taxon>
    </lineage>
</organism>
<dbReference type="Pfam" id="PF01590">
    <property type="entry name" value="GAF"/>
    <property type="match status" value="2"/>
</dbReference>
<dbReference type="InterPro" id="IPR002073">
    <property type="entry name" value="PDEase_catalytic_dom"/>
</dbReference>
<evidence type="ECO:0000256" key="3">
    <source>
        <dbReference type="ARBA" id="ARBA00022801"/>
    </source>
</evidence>
<keyword evidence="6" id="KW-1185">Reference proteome</keyword>
<dbReference type="Proteomes" id="UP001470230">
    <property type="component" value="Unassembled WGS sequence"/>
</dbReference>
<keyword evidence="3" id="KW-0378">Hydrolase</keyword>
<dbReference type="Pfam" id="PF00233">
    <property type="entry name" value="PDEase_I"/>
    <property type="match status" value="2"/>
</dbReference>
<evidence type="ECO:0000256" key="1">
    <source>
        <dbReference type="ARBA" id="ARBA00022535"/>
    </source>
</evidence>
<dbReference type="SUPFAM" id="SSF109604">
    <property type="entry name" value="HD-domain/PDEase-like"/>
    <property type="match status" value="1"/>
</dbReference>
<dbReference type="SUPFAM" id="SSF55781">
    <property type="entry name" value="GAF domain-like"/>
    <property type="match status" value="4"/>
</dbReference>
<gene>
    <name evidence="5" type="ORF">M9Y10_003719</name>
</gene>
<proteinExistence type="predicted"/>